<dbReference type="GO" id="GO:0050650">
    <property type="term" value="P:chondroitin sulfate proteoglycan biosynthetic process"/>
    <property type="evidence" value="ECO:0007669"/>
    <property type="project" value="InterPro"/>
</dbReference>
<sequence length="520" mass="61816">MSNYIILFNFILYYLLLSVDSEENNKYSTITCNDKIFEQQCIKMPSKSFINNFAIAPKYKLNVCHIGKSFSSMTLEIFCYLYDKRRFFKNFNYSSNEINFRDMCNHINTYHTINDMSKIYTNNNNNEFINKWKHIMIVREPIKRFISGFVQICVLKIGLQPFHPYCFGCQNNIECFLQSLFFDIQAVLNNFKQPDPFIKYHFYPQTWQCDYQFLKNNYKIIKYNDNMTIRNSVSKKDLSFINRIFKTKNVRHSTFDKKEIILYKEKVMNDRYILTLLSRIFYYDFIEFNFDLPKIYHPYIYLKILYVELSNDLCDCSQLTEITCKCFKPYYENISDGIKIWCKCQNPLSINYQQIKSCQCNYNHITPSKILFKCIQYCEGNCNRMCQSMFSNEKIISCSFNCFNNCKNNCLNYNYSSNIPPFCLKESKNVNENLLNMEISCDDVCINDCLAKNFSKNNCKLACQVACEHAKIYGPKLGSLKNELCIKNQCIDRCNSQCHDAKYYHFCMDNCKSDCLQLSN</sequence>
<evidence type="ECO:0000313" key="2">
    <source>
        <dbReference type="Proteomes" id="UP000035681"/>
    </source>
</evidence>
<evidence type="ECO:0000256" key="1">
    <source>
        <dbReference type="SAM" id="SignalP"/>
    </source>
</evidence>
<keyword evidence="2" id="KW-1185">Reference proteome</keyword>
<dbReference type="GO" id="GO:0047756">
    <property type="term" value="F:chondroitin 4-sulfotransferase activity"/>
    <property type="evidence" value="ECO:0007669"/>
    <property type="project" value="InterPro"/>
</dbReference>
<dbReference type="PANTHER" id="PTHR22900">
    <property type="entry name" value="PROTEIN CBG14245-RELATED"/>
    <property type="match status" value="1"/>
</dbReference>
<dbReference type="Pfam" id="PF03567">
    <property type="entry name" value="Sulfotransfer_2"/>
    <property type="match status" value="1"/>
</dbReference>
<dbReference type="Proteomes" id="UP000035681">
    <property type="component" value="Unplaced"/>
</dbReference>
<dbReference type="PANTHER" id="PTHR22900:SF10">
    <property type="entry name" value="CARBOHYDRATE SULFOTRANSFERASE"/>
    <property type="match status" value="1"/>
</dbReference>
<feature type="signal peptide" evidence="1">
    <location>
        <begin position="1"/>
        <end position="21"/>
    </location>
</feature>
<keyword evidence="1" id="KW-0732">Signal</keyword>
<protein>
    <submittedName>
        <fullName evidence="3">Sulfotransferase domain-containing protein</fullName>
    </submittedName>
</protein>
<dbReference type="GO" id="GO:0016020">
    <property type="term" value="C:membrane"/>
    <property type="evidence" value="ECO:0007669"/>
    <property type="project" value="InterPro"/>
</dbReference>
<accession>A0AAF5DEQ5</accession>
<dbReference type="AlphaFoldDB" id="A0AAF5DEQ5"/>
<evidence type="ECO:0000313" key="3">
    <source>
        <dbReference type="WBParaSite" id="TCONS_00011469.p1"/>
    </source>
</evidence>
<feature type="chain" id="PRO_5042239544" evidence="1">
    <location>
        <begin position="22"/>
        <end position="520"/>
    </location>
</feature>
<dbReference type="InterPro" id="IPR007669">
    <property type="entry name" value="Chst-1-like"/>
</dbReference>
<dbReference type="GO" id="GO:1902884">
    <property type="term" value="P:positive regulation of response to oxidative stress"/>
    <property type="evidence" value="ECO:0007669"/>
    <property type="project" value="InterPro"/>
</dbReference>
<organism evidence="2 3">
    <name type="scientific">Strongyloides stercoralis</name>
    <name type="common">Threadworm</name>
    <dbReference type="NCBI Taxonomy" id="6248"/>
    <lineage>
        <taxon>Eukaryota</taxon>
        <taxon>Metazoa</taxon>
        <taxon>Ecdysozoa</taxon>
        <taxon>Nematoda</taxon>
        <taxon>Chromadorea</taxon>
        <taxon>Rhabditida</taxon>
        <taxon>Tylenchina</taxon>
        <taxon>Panagrolaimomorpha</taxon>
        <taxon>Strongyloidoidea</taxon>
        <taxon>Strongyloididae</taxon>
        <taxon>Strongyloides</taxon>
    </lineage>
</organism>
<dbReference type="InterPro" id="IPR005331">
    <property type="entry name" value="Sulfotransferase"/>
</dbReference>
<dbReference type="WBParaSite" id="TCONS_00011469.p1">
    <property type="protein sequence ID" value="TCONS_00011469.p1"/>
    <property type="gene ID" value="XLOC_005902"/>
</dbReference>
<proteinExistence type="predicted"/>
<name>A0AAF5DEQ5_STRER</name>
<reference evidence="3" key="1">
    <citation type="submission" date="2024-02" db="UniProtKB">
        <authorList>
            <consortium name="WormBaseParasite"/>
        </authorList>
    </citation>
    <scope>IDENTIFICATION</scope>
</reference>